<dbReference type="PANTHER" id="PTHR43133">
    <property type="entry name" value="RNA POLYMERASE ECF-TYPE SIGMA FACTO"/>
    <property type="match status" value="1"/>
</dbReference>
<keyword evidence="8" id="KW-1185">Reference proteome</keyword>
<accession>A0A5M9HNV0</accession>
<organism evidence="7 8">
    <name type="scientific">Arcticibacter tournemirensis</name>
    <dbReference type="NCBI Taxonomy" id="699437"/>
    <lineage>
        <taxon>Bacteria</taxon>
        <taxon>Pseudomonadati</taxon>
        <taxon>Bacteroidota</taxon>
        <taxon>Sphingobacteriia</taxon>
        <taxon>Sphingobacteriales</taxon>
        <taxon>Sphingobacteriaceae</taxon>
        <taxon>Arcticibacter</taxon>
    </lineage>
</organism>
<dbReference type="InterPro" id="IPR013325">
    <property type="entry name" value="RNA_pol_sigma_r2"/>
</dbReference>
<dbReference type="Proteomes" id="UP000322918">
    <property type="component" value="Unassembled WGS sequence"/>
</dbReference>
<dbReference type="GO" id="GO:0003677">
    <property type="term" value="F:DNA binding"/>
    <property type="evidence" value="ECO:0007669"/>
    <property type="project" value="InterPro"/>
</dbReference>
<dbReference type="NCBIfam" id="TIGR02937">
    <property type="entry name" value="sigma70-ECF"/>
    <property type="match status" value="1"/>
</dbReference>
<evidence type="ECO:0000256" key="2">
    <source>
        <dbReference type="ARBA" id="ARBA00023015"/>
    </source>
</evidence>
<proteinExistence type="inferred from homology"/>
<dbReference type="GO" id="GO:0006352">
    <property type="term" value="P:DNA-templated transcription initiation"/>
    <property type="evidence" value="ECO:0007669"/>
    <property type="project" value="InterPro"/>
</dbReference>
<dbReference type="SUPFAM" id="SSF88946">
    <property type="entry name" value="Sigma2 domain of RNA polymerase sigma factors"/>
    <property type="match status" value="1"/>
</dbReference>
<evidence type="ECO:0000256" key="3">
    <source>
        <dbReference type="ARBA" id="ARBA00023082"/>
    </source>
</evidence>
<dbReference type="EMBL" id="VWNE01000001">
    <property type="protein sequence ID" value="KAA8486687.1"/>
    <property type="molecule type" value="Genomic_DNA"/>
</dbReference>
<dbReference type="OrthoDB" id="9150024at2"/>
<dbReference type="InterPro" id="IPR013249">
    <property type="entry name" value="RNA_pol_sigma70_r4_t2"/>
</dbReference>
<keyword evidence="5" id="KW-0472">Membrane</keyword>
<keyword evidence="5" id="KW-1133">Transmembrane helix</keyword>
<evidence type="ECO:0000313" key="7">
    <source>
        <dbReference type="EMBL" id="KAA8486687.1"/>
    </source>
</evidence>
<keyword evidence="2" id="KW-0805">Transcription regulation</keyword>
<dbReference type="AlphaFoldDB" id="A0A5M9HNV0"/>
<dbReference type="Gene3D" id="1.10.10.10">
    <property type="entry name" value="Winged helix-like DNA-binding domain superfamily/Winged helix DNA-binding domain"/>
    <property type="match status" value="1"/>
</dbReference>
<dbReference type="Pfam" id="PF08281">
    <property type="entry name" value="Sigma70_r4_2"/>
    <property type="match status" value="1"/>
</dbReference>
<protein>
    <submittedName>
        <fullName evidence="7">Sigma-70 family RNA polymerase sigma factor</fullName>
    </submittedName>
</protein>
<comment type="caution">
    <text evidence="7">The sequence shown here is derived from an EMBL/GenBank/DDBJ whole genome shotgun (WGS) entry which is preliminary data.</text>
</comment>
<dbReference type="InterPro" id="IPR036388">
    <property type="entry name" value="WH-like_DNA-bd_sf"/>
</dbReference>
<evidence type="ECO:0000259" key="6">
    <source>
        <dbReference type="Pfam" id="PF08281"/>
    </source>
</evidence>
<feature type="domain" description="RNA polymerase sigma factor 70 region 4 type 2" evidence="6">
    <location>
        <begin position="155"/>
        <end position="205"/>
    </location>
</feature>
<reference evidence="7 8" key="1">
    <citation type="submission" date="2019-09" db="EMBL/GenBank/DDBJ databases">
        <title>Pararcticibacter amylolyticus gen. nov., sp. nov., isolated from a rottenly hemp rope, and reclassification of Pedobacter tournemirensis as Pararcticibacter tournemirensis comb. nov.</title>
        <authorList>
            <person name="Cai Y."/>
        </authorList>
    </citation>
    <scope>NUCLEOTIDE SEQUENCE [LARGE SCALE GENOMIC DNA]</scope>
    <source>
        <strain evidence="7 8">TF5-37.2-LB10</strain>
    </source>
</reference>
<comment type="similarity">
    <text evidence="1">Belongs to the sigma-70 factor family. ECF subfamily.</text>
</comment>
<dbReference type="PANTHER" id="PTHR43133:SF46">
    <property type="entry name" value="RNA POLYMERASE SIGMA-70 FACTOR ECF SUBFAMILY"/>
    <property type="match status" value="1"/>
</dbReference>
<dbReference type="CDD" id="cd06171">
    <property type="entry name" value="Sigma70_r4"/>
    <property type="match status" value="1"/>
</dbReference>
<dbReference type="InterPro" id="IPR014284">
    <property type="entry name" value="RNA_pol_sigma-70_dom"/>
</dbReference>
<dbReference type="GO" id="GO:0016987">
    <property type="term" value="F:sigma factor activity"/>
    <property type="evidence" value="ECO:0007669"/>
    <property type="project" value="UniProtKB-KW"/>
</dbReference>
<evidence type="ECO:0000256" key="5">
    <source>
        <dbReference type="SAM" id="Phobius"/>
    </source>
</evidence>
<sequence length="235" mass="27743">MFLWKISTFAKSFLSCSQNNTGTVNLKSVKQGADFGQEWSVFILTENEKAYHELYSHYYHYLSFVGFKKGVDTVKVKDCINDLFLYLWENRERLVHVKDHHNYIVTAFLRKLLRKENFSEAYSIEEYDLPDYTATPSVETLYIRQNVREDVSRVLKTYVDQLPERQRTMIYQKFYLGLSYKEISNLNGISVNTVYNTIYKAVDKLKLLMAKEHLSMLSIAVSALSLFFLFFFQNQ</sequence>
<evidence type="ECO:0000313" key="8">
    <source>
        <dbReference type="Proteomes" id="UP000322918"/>
    </source>
</evidence>
<keyword evidence="4" id="KW-0804">Transcription</keyword>
<name>A0A5M9HNV0_9SPHI</name>
<gene>
    <name evidence="7" type="ORF">F1649_00295</name>
</gene>
<evidence type="ECO:0000256" key="4">
    <source>
        <dbReference type="ARBA" id="ARBA00023163"/>
    </source>
</evidence>
<evidence type="ECO:0000256" key="1">
    <source>
        <dbReference type="ARBA" id="ARBA00010641"/>
    </source>
</evidence>
<dbReference type="InterPro" id="IPR013324">
    <property type="entry name" value="RNA_pol_sigma_r3/r4-like"/>
</dbReference>
<keyword evidence="3" id="KW-0731">Sigma factor</keyword>
<keyword evidence="5" id="KW-0812">Transmembrane</keyword>
<feature type="transmembrane region" description="Helical" evidence="5">
    <location>
        <begin position="214"/>
        <end position="232"/>
    </location>
</feature>
<dbReference type="InterPro" id="IPR039425">
    <property type="entry name" value="RNA_pol_sigma-70-like"/>
</dbReference>
<dbReference type="SUPFAM" id="SSF88659">
    <property type="entry name" value="Sigma3 and sigma4 domains of RNA polymerase sigma factors"/>
    <property type="match status" value="1"/>
</dbReference>